<evidence type="ECO:0000313" key="11">
    <source>
        <dbReference type="EMBL" id="QRJ62402.1"/>
    </source>
</evidence>
<dbReference type="CDD" id="cd00130">
    <property type="entry name" value="PAS"/>
    <property type="match status" value="3"/>
</dbReference>
<keyword evidence="4 5" id="KW-0472">Membrane</keyword>
<dbReference type="AlphaFoldDB" id="A0A974PVR1"/>
<dbReference type="InterPro" id="IPR043128">
    <property type="entry name" value="Rev_trsase/Diguanyl_cyclase"/>
</dbReference>
<feature type="domain" description="PAS" evidence="6">
    <location>
        <begin position="563"/>
        <end position="616"/>
    </location>
</feature>
<dbReference type="PROSITE" id="PS50113">
    <property type="entry name" value="PAC"/>
    <property type="match status" value="2"/>
</dbReference>
<dbReference type="InterPro" id="IPR001633">
    <property type="entry name" value="EAL_dom"/>
</dbReference>
<accession>A0A974PVR1</accession>
<dbReference type="InterPro" id="IPR035919">
    <property type="entry name" value="EAL_sf"/>
</dbReference>
<dbReference type="SMART" id="SM00052">
    <property type="entry name" value="EAL"/>
    <property type="match status" value="1"/>
</dbReference>
<dbReference type="SUPFAM" id="SSF141868">
    <property type="entry name" value="EAL domain-like"/>
    <property type="match status" value="1"/>
</dbReference>
<keyword evidence="2 5" id="KW-0812">Transmembrane</keyword>
<dbReference type="InterPro" id="IPR000160">
    <property type="entry name" value="GGDEF_dom"/>
</dbReference>
<feature type="domain" description="EAL" evidence="9">
    <location>
        <begin position="856"/>
        <end position="1109"/>
    </location>
</feature>
<dbReference type="Pfam" id="PF13426">
    <property type="entry name" value="PAS_9"/>
    <property type="match status" value="1"/>
</dbReference>
<dbReference type="Pfam" id="PF08448">
    <property type="entry name" value="PAS_4"/>
    <property type="match status" value="2"/>
</dbReference>
<sequence length="1114" mass="124516">MTPMQNTTAPSDNNAKDRRRLLLAVGLAGLLAALVGSLIVWQSEQRRLEAARTIAAQAATDHVQHLDQTLQQALSATYALAALVRQGQGEIDNFEETARQMLQIYPAVSALQLAPNGIIRDIVPLAGNEPAIGHDLLKDPARTKEAFLARDTGKLTLAGPFKLLQGGMGVVGRLPVFLPDAAGGTRFWGFTTVLVRFPEAIESAGLGKLLRDGYHYRLWRIHPDSGERQTIAASLDALAAPVERTLTVPNGEWTLSVAPIDGWDDPGGLALKLGLAALFVFLFTLTAAIQFRQPLLLRREVERRTRELREREAMLRSMNELSSDWFWTQDADYRFTSLTSGMERIVGLKPDQLIGRCRWDLDTTLNDAEWAAHRGLLEARQPFRDFVYGIRRDDGEVRYISVSGEPVFDELGAFAGYRGTGRNITARKLAEQRLVESEARFQQMFEEAPVAMSVTTEADGFVATRWNSAWLHNFGYPPETAQGKSGNQLGLWVIPQERDDYNSDASRYGATQPREVRMRRANGDIRQVAVSGRMVTSGGQRMLLTTYDDITERRQAENRLRDSLQRLELHISATPLAVIDWDADFRVVAWNPAAERIFGYRRDEAIGQHASFIVPERYRHRVDGVMKALFSRSESHRSTDTNVTKNGATIECEWYNAPITDASGRTVALSSLVHDVTDRLKYMRALEYQAHHDPLTQLYNRNWLAAEIDRHIADTPEVALDVIFIDLDRFKEINDTLGHRIGDELLIQLASRLKATLERDGCQVARLGGDEFAVLAPDSAIDRLAPEILQTLRQPVELSGMNLEVGAGVGIARYPLHGADAASLMRCADIAMYHAKDTAQSYTVYSPAIDTYSQDQLTLMNDLRSAIRNDELQLYFQPKVGLAGETLVGYETLLRWRHPLRGMVPPGHFIPHAEFTDLMRPLTHWVIEGALRQWRTWADDGHETSVAINLSSRNLLEDGLPDDIGRLLGAYRVAPELIEFEITESAIMADPEKAMSILHRLRNLGVTLSIDDFGTGYSSLAYLRRLPVQKLKIDASFVMGMHHNREDRIIVESTIGLAHNLGLKVVAEGVESEASLALLAELGCDEAQGYFFSRPLPPDELERWRLSPCPTTLQ</sequence>
<evidence type="ECO:0000259" key="8">
    <source>
        <dbReference type="PROSITE" id="PS50839"/>
    </source>
</evidence>
<dbReference type="NCBIfam" id="TIGR00229">
    <property type="entry name" value="sensory_box"/>
    <property type="match status" value="3"/>
</dbReference>
<dbReference type="PROSITE" id="PS50887">
    <property type="entry name" value="GGDEF"/>
    <property type="match status" value="1"/>
</dbReference>
<comment type="subcellular location">
    <subcellularLocation>
        <location evidence="1">Membrane</location>
    </subcellularLocation>
</comment>
<evidence type="ECO:0000256" key="2">
    <source>
        <dbReference type="ARBA" id="ARBA00022692"/>
    </source>
</evidence>
<dbReference type="PROSITE" id="PS50112">
    <property type="entry name" value="PAS"/>
    <property type="match status" value="2"/>
</dbReference>
<keyword evidence="12" id="KW-1185">Reference proteome</keyword>
<dbReference type="PANTHER" id="PTHR44757">
    <property type="entry name" value="DIGUANYLATE CYCLASE DGCP"/>
    <property type="match status" value="1"/>
</dbReference>
<dbReference type="InterPro" id="IPR042240">
    <property type="entry name" value="CHASE_sf"/>
</dbReference>
<dbReference type="PROSITE" id="PS50839">
    <property type="entry name" value="CHASE"/>
    <property type="match status" value="1"/>
</dbReference>
<evidence type="ECO:0000256" key="1">
    <source>
        <dbReference type="ARBA" id="ARBA00004370"/>
    </source>
</evidence>
<dbReference type="InterPro" id="IPR001610">
    <property type="entry name" value="PAC"/>
</dbReference>
<organism evidence="11 12">
    <name type="scientific">Azospira restricta</name>
    <dbReference type="NCBI Taxonomy" id="404405"/>
    <lineage>
        <taxon>Bacteria</taxon>
        <taxon>Pseudomonadati</taxon>
        <taxon>Pseudomonadota</taxon>
        <taxon>Betaproteobacteria</taxon>
        <taxon>Rhodocyclales</taxon>
        <taxon>Rhodocyclaceae</taxon>
        <taxon>Azospira</taxon>
    </lineage>
</organism>
<dbReference type="InterPro" id="IPR013656">
    <property type="entry name" value="PAS_4"/>
</dbReference>
<dbReference type="PROSITE" id="PS50883">
    <property type="entry name" value="EAL"/>
    <property type="match status" value="1"/>
</dbReference>
<dbReference type="Pfam" id="PF00563">
    <property type="entry name" value="EAL"/>
    <property type="match status" value="1"/>
</dbReference>
<reference evidence="11" key="1">
    <citation type="submission" date="2020-11" db="EMBL/GenBank/DDBJ databases">
        <title>Azospira restricta DSM 18626 genome sequence.</title>
        <authorList>
            <person name="Moe W.M."/>
        </authorList>
    </citation>
    <scope>NUCLEOTIDE SEQUENCE</scope>
    <source>
        <strain evidence="11">DSM 18626</strain>
    </source>
</reference>
<feature type="domain" description="GGDEF" evidence="10">
    <location>
        <begin position="718"/>
        <end position="847"/>
    </location>
</feature>
<dbReference type="SMART" id="SM00091">
    <property type="entry name" value="PAS"/>
    <property type="match status" value="3"/>
</dbReference>
<feature type="domain" description="PAC" evidence="7">
    <location>
        <begin position="384"/>
        <end position="436"/>
    </location>
</feature>
<dbReference type="Pfam" id="PF00990">
    <property type="entry name" value="GGDEF"/>
    <property type="match status" value="1"/>
</dbReference>
<evidence type="ECO:0000259" key="9">
    <source>
        <dbReference type="PROSITE" id="PS50883"/>
    </source>
</evidence>
<dbReference type="InterPro" id="IPR035965">
    <property type="entry name" value="PAS-like_dom_sf"/>
</dbReference>
<evidence type="ECO:0000313" key="12">
    <source>
        <dbReference type="Proteomes" id="UP000663444"/>
    </source>
</evidence>
<dbReference type="GO" id="GO:0007165">
    <property type="term" value="P:signal transduction"/>
    <property type="evidence" value="ECO:0007669"/>
    <property type="project" value="UniProtKB-ARBA"/>
</dbReference>
<proteinExistence type="predicted"/>
<name>A0A974PVR1_9RHOO</name>
<keyword evidence="3 5" id="KW-1133">Transmembrane helix</keyword>
<dbReference type="RefSeq" id="WP_203385934.1">
    <property type="nucleotide sequence ID" value="NZ_CP064781.1"/>
</dbReference>
<evidence type="ECO:0000259" key="10">
    <source>
        <dbReference type="PROSITE" id="PS50887"/>
    </source>
</evidence>
<evidence type="ECO:0000259" key="7">
    <source>
        <dbReference type="PROSITE" id="PS50113"/>
    </source>
</evidence>
<dbReference type="KEGG" id="ares:IWH25_11425"/>
<evidence type="ECO:0000256" key="5">
    <source>
        <dbReference type="SAM" id="Phobius"/>
    </source>
</evidence>
<dbReference type="InterPro" id="IPR029787">
    <property type="entry name" value="Nucleotide_cyclase"/>
</dbReference>
<dbReference type="Gene3D" id="3.30.450.20">
    <property type="entry name" value="PAS domain"/>
    <property type="match status" value="3"/>
</dbReference>
<evidence type="ECO:0000259" key="6">
    <source>
        <dbReference type="PROSITE" id="PS50112"/>
    </source>
</evidence>
<dbReference type="Pfam" id="PF03924">
    <property type="entry name" value="CHASE"/>
    <property type="match status" value="1"/>
</dbReference>
<dbReference type="SMART" id="SM01079">
    <property type="entry name" value="CHASE"/>
    <property type="match status" value="1"/>
</dbReference>
<feature type="domain" description="PAC" evidence="7">
    <location>
        <begin position="512"/>
        <end position="562"/>
    </location>
</feature>
<dbReference type="SMART" id="SM00267">
    <property type="entry name" value="GGDEF"/>
    <property type="match status" value="1"/>
</dbReference>
<dbReference type="InterPro" id="IPR006189">
    <property type="entry name" value="CHASE_dom"/>
</dbReference>
<dbReference type="GO" id="GO:0003824">
    <property type="term" value="F:catalytic activity"/>
    <property type="evidence" value="ECO:0007669"/>
    <property type="project" value="UniProtKB-ARBA"/>
</dbReference>
<dbReference type="SUPFAM" id="SSF55785">
    <property type="entry name" value="PYP-like sensor domain (PAS domain)"/>
    <property type="match status" value="3"/>
</dbReference>
<protein>
    <submittedName>
        <fullName evidence="11">EAL domain-containing protein</fullName>
    </submittedName>
</protein>
<dbReference type="SMART" id="SM00086">
    <property type="entry name" value="PAC"/>
    <property type="match status" value="3"/>
</dbReference>
<dbReference type="InterPro" id="IPR000014">
    <property type="entry name" value="PAS"/>
</dbReference>
<dbReference type="Proteomes" id="UP000663444">
    <property type="component" value="Chromosome"/>
</dbReference>
<dbReference type="EMBL" id="CP064781">
    <property type="protein sequence ID" value="QRJ62402.1"/>
    <property type="molecule type" value="Genomic_DNA"/>
</dbReference>
<dbReference type="GO" id="GO:0016020">
    <property type="term" value="C:membrane"/>
    <property type="evidence" value="ECO:0007669"/>
    <property type="project" value="UniProtKB-SubCell"/>
</dbReference>
<feature type="domain" description="CHASE" evidence="8">
    <location>
        <begin position="124"/>
        <end position="209"/>
    </location>
</feature>
<evidence type="ECO:0000256" key="4">
    <source>
        <dbReference type="ARBA" id="ARBA00023136"/>
    </source>
</evidence>
<dbReference type="PANTHER" id="PTHR44757:SF2">
    <property type="entry name" value="BIOFILM ARCHITECTURE MAINTENANCE PROTEIN MBAA"/>
    <property type="match status" value="1"/>
</dbReference>
<dbReference type="Gene3D" id="3.30.450.350">
    <property type="entry name" value="CHASE domain"/>
    <property type="match status" value="1"/>
</dbReference>
<dbReference type="InterPro" id="IPR052155">
    <property type="entry name" value="Biofilm_reg_signaling"/>
</dbReference>
<dbReference type="NCBIfam" id="TIGR00254">
    <property type="entry name" value="GGDEF"/>
    <property type="match status" value="1"/>
</dbReference>
<feature type="transmembrane region" description="Helical" evidence="5">
    <location>
        <begin position="21"/>
        <end position="41"/>
    </location>
</feature>
<dbReference type="SUPFAM" id="SSF55073">
    <property type="entry name" value="Nucleotide cyclase"/>
    <property type="match status" value="1"/>
</dbReference>
<feature type="domain" description="PAS" evidence="6">
    <location>
        <begin position="311"/>
        <end position="356"/>
    </location>
</feature>
<dbReference type="CDD" id="cd01949">
    <property type="entry name" value="GGDEF"/>
    <property type="match status" value="1"/>
</dbReference>
<gene>
    <name evidence="11" type="ORF">IWH25_11425</name>
</gene>
<dbReference type="Gene3D" id="3.30.70.270">
    <property type="match status" value="1"/>
</dbReference>
<dbReference type="InterPro" id="IPR000700">
    <property type="entry name" value="PAS-assoc_C"/>
</dbReference>
<dbReference type="Gene3D" id="3.20.20.450">
    <property type="entry name" value="EAL domain"/>
    <property type="match status" value="1"/>
</dbReference>
<dbReference type="CDD" id="cd01948">
    <property type="entry name" value="EAL"/>
    <property type="match status" value="1"/>
</dbReference>
<evidence type="ECO:0000256" key="3">
    <source>
        <dbReference type="ARBA" id="ARBA00022989"/>
    </source>
</evidence>